<protein>
    <submittedName>
        <fullName evidence="1">Uncharacterized protein</fullName>
    </submittedName>
</protein>
<organism evidence="1 2">
    <name type="scientific">Pluteus cervinus</name>
    <dbReference type="NCBI Taxonomy" id="181527"/>
    <lineage>
        <taxon>Eukaryota</taxon>
        <taxon>Fungi</taxon>
        <taxon>Dikarya</taxon>
        <taxon>Basidiomycota</taxon>
        <taxon>Agaricomycotina</taxon>
        <taxon>Agaricomycetes</taxon>
        <taxon>Agaricomycetidae</taxon>
        <taxon>Agaricales</taxon>
        <taxon>Pluteineae</taxon>
        <taxon>Pluteaceae</taxon>
        <taxon>Pluteus</taxon>
    </lineage>
</organism>
<name>A0ACD3A8T6_9AGAR</name>
<evidence type="ECO:0000313" key="1">
    <source>
        <dbReference type="EMBL" id="TFK62140.1"/>
    </source>
</evidence>
<feature type="non-terminal residue" evidence="1">
    <location>
        <position position="1"/>
    </location>
</feature>
<dbReference type="Proteomes" id="UP000308600">
    <property type="component" value="Unassembled WGS sequence"/>
</dbReference>
<keyword evidence="2" id="KW-1185">Reference proteome</keyword>
<gene>
    <name evidence="1" type="ORF">BDN72DRAFT_734817</name>
</gene>
<accession>A0ACD3A8T6</accession>
<sequence length="106" mass="12564">ICDIDLTDYELRMLSGTYICYTGHGRQVSHKSWFPPHVEWDRVNGTNRNRWTDLNEHEYKQRVREILEGKGTPRTSSSWRDLLSGRKEARHLSKGMEDISIKFLQE</sequence>
<proteinExistence type="predicted"/>
<reference evidence="1 2" key="1">
    <citation type="journal article" date="2019" name="Nat. Ecol. Evol.">
        <title>Megaphylogeny resolves global patterns of mushroom evolution.</title>
        <authorList>
            <person name="Varga T."/>
            <person name="Krizsan K."/>
            <person name="Foldi C."/>
            <person name="Dima B."/>
            <person name="Sanchez-Garcia M."/>
            <person name="Sanchez-Ramirez S."/>
            <person name="Szollosi G.J."/>
            <person name="Szarkandi J.G."/>
            <person name="Papp V."/>
            <person name="Albert L."/>
            <person name="Andreopoulos W."/>
            <person name="Angelini C."/>
            <person name="Antonin V."/>
            <person name="Barry K.W."/>
            <person name="Bougher N.L."/>
            <person name="Buchanan P."/>
            <person name="Buyck B."/>
            <person name="Bense V."/>
            <person name="Catcheside P."/>
            <person name="Chovatia M."/>
            <person name="Cooper J."/>
            <person name="Damon W."/>
            <person name="Desjardin D."/>
            <person name="Finy P."/>
            <person name="Geml J."/>
            <person name="Haridas S."/>
            <person name="Hughes K."/>
            <person name="Justo A."/>
            <person name="Karasinski D."/>
            <person name="Kautmanova I."/>
            <person name="Kiss B."/>
            <person name="Kocsube S."/>
            <person name="Kotiranta H."/>
            <person name="LaButti K.M."/>
            <person name="Lechner B.E."/>
            <person name="Liimatainen K."/>
            <person name="Lipzen A."/>
            <person name="Lukacs Z."/>
            <person name="Mihaltcheva S."/>
            <person name="Morgado L.N."/>
            <person name="Niskanen T."/>
            <person name="Noordeloos M.E."/>
            <person name="Ohm R.A."/>
            <person name="Ortiz-Santana B."/>
            <person name="Ovrebo C."/>
            <person name="Racz N."/>
            <person name="Riley R."/>
            <person name="Savchenko A."/>
            <person name="Shiryaev A."/>
            <person name="Soop K."/>
            <person name="Spirin V."/>
            <person name="Szebenyi C."/>
            <person name="Tomsovsky M."/>
            <person name="Tulloss R.E."/>
            <person name="Uehling J."/>
            <person name="Grigoriev I.V."/>
            <person name="Vagvolgyi C."/>
            <person name="Papp T."/>
            <person name="Martin F.M."/>
            <person name="Miettinen O."/>
            <person name="Hibbett D.S."/>
            <person name="Nagy L.G."/>
        </authorList>
    </citation>
    <scope>NUCLEOTIDE SEQUENCE [LARGE SCALE GENOMIC DNA]</scope>
    <source>
        <strain evidence="1 2">NL-1719</strain>
    </source>
</reference>
<feature type="non-terminal residue" evidence="1">
    <location>
        <position position="106"/>
    </location>
</feature>
<dbReference type="EMBL" id="ML208603">
    <property type="protein sequence ID" value="TFK62140.1"/>
    <property type="molecule type" value="Genomic_DNA"/>
</dbReference>
<evidence type="ECO:0000313" key="2">
    <source>
        <dbReference type="Proteomes" id="UP000308600"/>
    </source>
</evidence>